<gene>
    <name evidence="2" type="ORF">ACFORL_08480</name>
</gene>
<sequence length="292" mass="32599">MPNTPPPVNTSNDSLPEKTTGNFPGKHRLDQEEMQYFPLKKRFFRSALAAPSVDDHAGPIPVAELKEISPSTSPGSQQAARILSPGEFLATIQPCHSVGLFGTQPQAASIKKPLPNLSLRAFEQAVDKLVEEHSGTEPKPAIFMSILLQCFAEFFRTRKCSPKTTFKLYFEAMELAPDNQSLRTLMQKLIASRQYSHASNLVERANSLLALRPMPVPKDRAYFKKSLDDLLANVENQAASKNQTIAAFLMEMAQSLDQRSYLNNKNIKFTQYYNAEIIALTNQDESTVCTYP</sequence>
<proteinExistence type="predicted"/>
<feature type="region of interest" description="Disordered" evidence="1">
    <location>
        <begin position="1"/>
        <end position="31"/>
    </location>
</feature>
<dbReference type="EMBL" id="JBHSAB010000020">
    <property type="protein sequence ID" value="MFC3909109.1"/>
    <property type="molecule type" value="Genomic_DNA"/>
</dbReference>
<protein>
    <submittedName>
        <fullName evidence="2">Uncharacterized protein</fullName>
    </submittedName>
</protein>
<evidence type="ECO:0000313" key="2">
    <source>
        <dbReference type="EMBL" id="MFC3909109.1"/>
    </source>
</evidence>
<accession>A0ABV8CFJ1</accession>
<comment type="caution">
    <text evidence="2">The sequence shown here is derived from an EMBL/GenBank/DDBJ whole genome shotgun (WGS) entry which is preliminary data.</text>
</comment>
<evidence type="ECO:0000313" key="3">
    <source>
        <dbReference type="Proteomes" id="UP001595758"/>
    </source>
</evidence>
<feature type="compositionally biased region" description="Polar residues" evidence="1">
    <location>
        <begin position="9"/>
        <end position="22"/>
    </location>
</feature>
<evidence type="ECO:0000256" key="1">
    <source>
        <dbReference type="SAM" id="MobiDB-lite"/>
    </source>
</evidence>
<dbReference type="Proteomes" id="UP001595758">
    <property type="component" value="Unassembled WGS sequence"/>
</dbReference>
<organism evidence="2 3">
    <name type="scientific">Legionella dresdenensis</name>
    <dbReference type="NCBI Taxonomy" id="450200"/>
    <lineage>
        <taxon>Bacteria</taxon>
        <taxon>Pseudomonadati</taxon>
        <taxon>Pseudomonadota</taxon>
        <taxon>Gammaproteobacteria</taxon>
        <taxon>Legionellales</taxon>
        <taxon>Legionellaceae</taxon>
        <taxon>Legionella</taxon>
    </lineage>
</organism>
<reference evidence="3" key="1">
    <citation type="journal article" date="2019" name="Int. J. Syst. Evol. Microbiol.">
        <title>The Global Catalogue of Microorganisms (GCM) 10K type strain sequencing project: providing services to taxonomists for standard genome sequencing and annotation.</title>
        <authorList>
            <consortium name="The Broad Institute Genomics Platform"/>
            <consortium name="The Broad Institute Genome Sequencing Center for Infectious Disease"/>
            <person name="Wu L."/>
            <person name="Ma J."/>
        </authorList>
    </citation>
    <scope>NUCLEOTIDE SEQUENCE [LARGE SCALE GENOMIC DNA]</scope>
    <source>
        <strain evidence="3">CCUG 59858</strain>
    </source>
</reference>
<dbReference type="RefSeq" id="WP_382343021.1">
    <property type="nucleotide sequence ID" value="NZ_JBHSAB010000020.1"/>
</dbReference>
<keyword evidence="3" id="KW-1185">Reference proteome</keyword>
<name>A0ABV8CFJ1_9GAMM</name>